<reference evidence="1 2" key="1">
    <citation type="submission" date="2016-10" db="EMBL/GenBank/DDBJ databases">
        <authorList>
            <person name="de Groot N.N."/>
        </authorList>
    </citation>
    <scope>NUCLEOTIDE SEQUENCE [LARGE SCALE GENOMIC DNA]</scope>
    <source>
        <strain evidence="1 2">B25</strain>
    </source>
</reference>
<dbReference type="Proteomes" id="UP000182360">
    <property type="component" value="Unassembled WGS sequence"/>
</dbReference>
<protein>
    <submittedName>
        <fullName evidence="1">Uncharacterized protein</fullName>
    </submittedName>
</protein>
<evidence type="ECO:0000313" key="2">
    <source>
        <dbReference type="Proteomes" id="UP000182360"/>
    </source>
</evidence>
<accession>A0A1H9AJ44</accession>
<sequence length="227" mass="26308">MKKFILLFITLNLFTGLFSFDRTISHSYKADYSLFPESKYKKTYTDKLTGNYDIRYCVQTNLVIPKKEANGYTCEQIIKKLDQMGGLDKECFGVSFIDEKSRERKALFKQAVFNQNEGLLYVKDRAAGGLNFDVAIDTYKNNGNIYAINAIINKKPDNIFVRGIKKREAEIFVFMQENDETVSVYALVQCSYSPLEHKIIKNLVETSVTLRVVEIQNWFYRMLTGKK</sequence>
<gene>
    <name evidence="1" type="ORF">SAMN04487977_101355</name>
</gene>
<evidence type="ECO:0000313" key="1">
    <source>
        <dbReference type="EMBL" id="SEP76615.1"/>
    </source>
</evidence>
<dbReference type="EMBL" id="FOFU01000001">
    <property type="protein sequence ID" value="SEP76615.1"/>
    <property type="molecule type" value="Genomic_DNA"/>
</dbReference>
<organism evidence="1 2">
    <name type="scientific">Treponema bryantii</name>
    <dbReference type="NCBI Taxonomy" id="163"/>
    <lineage>
        <taxon>Bacteria</taxon>
        <taxon>Pseudomonadati</taxon>
        <taxon>Spirochaetota</taxon>
        <taxon>Spirochaetia</taxon>
        <taxon>Spirochaetales</taxon>
        <taxon>Treponemataceae</taxon>
        <taxon>Treponema</taxon>
    </lineage>
</organism>
<keyword evidence="2" id="KW-1185">Reference proteome</keyword>
<dbReference type="AlphaFoldDB" id="A0A1H9AJ44"/>
<dbReference type="RefSeq" id="WP_074640320.1">
    <property type="nucleotide sequence ID" value="NZ_FOFU01000001.1"/>
</dbReference>
<name>A0A1H9AJ44_9SPIR</name>
<dbReference type="OrthoDB" id="360538at2"/>
<proteinExistence type="predicted"/>